<name>A0A1H7X8J3_STIAU</name>
<accession>A0A1H7X8J3</accession>
<proteinExistence type="predicted"/>
<protein>
    <submittedName>
        <fullName evidence="1">Uncharacterized protein</fullName>
    </submittedName>
</protein>
<sequence>MPIDARTVVDAQTAYRAMELFLDAYWKRGGKPEALTDLLSWLPLAGDGQSVDPAQWFDWLDALEKAIRERVPHQ</sequence>
<dbReference type="AlphaFoldDB" id="A0A1H7X8J3"/>
<dbReference type="EMBL" id="FOAP01000014">
    <property type="protein sequence ID" value="SEM29954.1"/>
    <property type="molecule type" value="Genomic_DNA"/>
</dbReference>
<evidence type="ECO:0000313" key="2">
    <source>
        <dbReference type="Proteomes" id="UP000182719"/>
    </source>
</evidence>
<reference evidence="2" key="1">
    <citation type="submission" date="2016-10" db="EMBL/GenBank/DDBJ databases">
        <authorList>
            <person name="Varghese N."/>
            <person name="Submissions S."/>
        </authorList>
    </citation>
    <scope>NUCLEOTIDE SEQUENCE [LARGE SCALE GENOMIC DNA]</scope>
    <source>
        <strain evidence="2">DSM 17044</strain>
    </source>
</reference>
<evidence type="ECO:0000313" key="1">
    <source>
        <dbReference type="EMBL" id="SEM29954.1"/>
    </source>
</evidence>
<dbReference type="Proteomes" id="UP000182719">
    <property type="component" value="Unassembled WGS sequence"/>
</dbReference>
<organism evidence="1 2">
    <name type="scientific">Stigmatella aurantiaca</name>
    <dbReference type="NCBI Taxonomy" id="41"/>
    <lineage>
        <taxon>Bacteria</taxon>
        <taxon>Pseudomonadati</taxon>
        <taxon>Myxococcota</taxon>
        <taxon>Myxococcia</taxon>
        <taxon>Myxococcales</taxon>
        <taxon>Cystobacterineae</taxon>
        <taxon>Archangiaceae</taxon>
        <taxon>Stigmatella</taxon>
    </lineage>
</organism>
<gene>
    <name evidence="1" type="ORF">SAMN05444354_114139</name>
</gene>
<keyword evidence="2" id="KW-1185">Reference proteome</keyword>